<sequence length="262" mass="25419">MRFSLAVAALAPVLSVYADNILVQVGAGGQLAFSPQNITAKIGDVVTFQFQGKNHSVTQSTFANPCTIQTAPAQGIDSGFQFVSPNATQLPEWTFTMDNETTPLWFFCPASHCQAGMVFSINANEASAKSFEVYQAAAKASGNAVAAGGAAASSVGSALGSDIGAATSALGSDIGAATSALGGVAGEATSVIAGGVGAATSAIAGAAGAAATDAANALTGLAAGLTGGANPTGSTNTTGAGFRLSSNTASLFAVVGLTAMLL</sequence>
<dbReference type="PANTHER" id="PTHR34883:SF15">
    <property type="entry name" value="EXTRACELLULAR SERINE-RICH PROTEIN"/>
    <property type="match status" value="1"/>
</dbReference>
<evidence type="ECO:0000313" key="3">
    <source>
        <dbReference type="Proteomes" id="UP001221757"/>
    </source>
</evidence>
<gene>
    <name evidence="2" type="ORF">B0H17DRAFT_915793</name>
</gene>
<feature type="chain" id="PRO_5042055608" evidence="1">
    <location>
        <begin position="19"/>
        <end position="262"/>
    </location>
</feature>
<evidence type="ECO:0000256" key="1">
    <source>
        <dbReference type="SAM" id="SignalP"/>
    </source>
</evidence>
<evidence type="ECO:0000313" key="2">
    <source>
        <dbReference type="EMBL" id="KAJ7709621.1"/>
    </source>
</evidence>
<dbReference type="InterPro" id="IPR052953">
    <property type="entry name" value="Ser-rich/MCO-related"/>
</dbReference>
<dbReference type="SUPFAM" id="SSF49503">
    <property type="entry name" value="Cupredoxins"/>
    <property type="match status" value="1"/>
</dbReference>
<accession>A0AAD7MBS2</accession>
<dbReference type="AlphaFoldDB" id="A0AAD7MBS2"/>
<comment type="caution">
    <text evidence="2">The sequence shown here is derived from an EMBL/GenBank/DDBJ whole genome shotgun (WGS) entry which is preliminary data.</text>
</comment>
<reference evidence="2" key="1">
    <citation type="submission" date="2023-03" db="EMBL/GenBank/DDBJ databases">
        <title>Massive genome expansion in bonnet fungi (Mycena s.s.) driven by repeated elements and novel gene families across ecological guilds.</title>
        <authorList>
            <consortium name="Lawrence Berkeley National Laboratory"/>
            <person name="Harder C.B."/>
            <person name="Miyauchi S."/>
            <person name="Viragh M."/>
            <person name="Kuo A."/>
            <person name="Thoen E."/>
            <person name="Andreopoulos B."/>
            <person name="Lu D."/>
            <person name="Skrede I."/>
            <person name="Drula E."/>
            <person name="Henrissat B."/>
            <person name="Morin E."/>
            <person name="Kohler A."/>
            <person name="Barry K."/>
            <person name="LaButti K."/>
            <person name="Morin E."/>
            <person name="Salamov A."/>
            <person name="Lipzen A."/>
            <person name="Mereny Z."/>
            <person name="Hegedus B."/>
            <person name="Baldrian P."/>
            <person name="Stursova M."/>
            <person name="Weitz H."/>
            <person name="Taylor A."/>
            <person name="Grigoriev I.V."/>
            <person name="Nagy L.G."/>
            <person name="Martin F."/>
            <person name="Kauserud H."/>
        </authorList>
    </citation>
    <scope>NUCLEOTIDE SEQUENCE</scope>
    <source>
        <strain evidence="2">CBHHK067</strain>
    </source>
</reference>
<name>A0AAD7MBS2_MYCRO</name>
<proteinExistence type="predicted"/>
<dbReference type="Gene3D" id="2.60.40.420">
    <property type="entry name" value="Cupredoxins - blue copper proteins"/>
    <property type="match status" value="1"/>
</dbReference>
<dbReference type="EMBL" id="JARKIE010000002">
    <property type="protein sequence ID" value="KAJ7709621.1"/>
    <property type="molecule type" value="Genomic_DNA"/>
</dbReference>
<keyword evidence="3" id="KW-1185">Reference proteome</keyword>
<organism evidence="2 3">
    <name type="scientific">Mycena rosella</name>
    <name type="common">Pink bonnet</name>
    <name type="synonym">Agaricus rosellus</name>
    <dbReference type="NCBI Taxonomy" id="1033263"/>
    <lineage>
        <taxon>Eukaryota</taxon>
        <taxon>Fungi</taxon>
        <taxon>Dikarya</taxon>
        <taxon>Basidiomycota</taxon>
        <taxon>Agaricomycotina</taxon>
        <taxon>Agaricomycetes</taxon>
        <taxon>Agaricomycetidae</taxon>
        <taxon>Agaricales</taxon>
        <taxon>Marasmiineae</taxon>
        <taxon>Mycenaceae</taxon>
        <taxon>Mycena</taxon>
    </lineage>
</organism>
<protein>
    <submittedName>
        <fullName evidence="2">Cupredoxin</fullName>
    </submittedName>
</protein>
<dbReference type="InterPro" id="IPR008972">
    <property type="entry name" value="Cupredoxin"/>
</dbReference>
<keyword evidence="1" id="KW-0732">Signal</keyword>
<dbReference type="Proteomes" id="UP001221757">
    <property type="component" value="Unassembled WGS sequence"/>
</dbReference>
<feature type="signal peptide" evidence="1">
    <location>
        <begin position="1"/>
        <end position="18"/>
    </location>
</feature>
<dbReference type="CDD" id="cd00920">
    <property type="entry name" value="Cupredoxin"/>
    <property type="match status" value="1"/>
</dbReference>
<dbReference type="PANTHER" id="PTHR34883">
    <property type="entry name" value="SERINE-RICH PROTEIN, PUTATIVE-RELATED-RELATED"/>
    <property type="match status" value="1"/>
</dbReference>